<proteinExistence type="predicted"/>
<organism evidence="1 2">
    <name type="scientific">Shinella oryzae</name>
    <dbReference type="NCBI Taxonomy" id="2871820"/>
    <lineage>
        <taxon>Bacteria</taxon>
        <taxon>Pseudomonadati</taxon>
        <taxon>Pseudomonadota</taxon>
        <taxon>Alphaproteobacteria</taxon>
        <taxon>Hyphomicrobiales</taxon>
        <taxon>Rhizobiaceae</taxon>
        <taxon>Shinella</taxon>
    </lineage>
</organism>
<geneLocation type="plasmid" evidence="1 2">
    <name>unnamed1</name>
</geneLocation>
<keyword evidence="2" id="KW-1185">Reference proteome</keyword>
<accession>A0ABY9K9L3</accession>
<evidence type="ECO:0000313" key="1">
    <source>
        <dbReference type="EMBL" id="WLS05245.1"/>
    </source>
</evidence>
<dbReference type="EMBL" id="CP132315">
    <property type="protein sequence ID" value="WLS05245.1"/>
    <property type="molecule type" value="Genomic_DNA"/>
</dbReference>
<keyword evidence="1" id="KW-0614">Plasmid</keyword>
<evidence type="ECO:0000313" key="2">
    <source>
        <dbReference type="Proteomes" id="UP001225788"/>
    </source>
</evidence>
<name>A0ABY9K9L3_9HYPH</name>
<protein>
    <submittedName>
        <fullName evidence="1">Uncharacterized protein</fullName>
    </submittedName>
</protein>
<gene>
    <name evidence="1" type="ORF">Q9315_24135</name>
</gene>
<dbReference type="Proteomes" id="UP001225788">
    <property type="component" value="Plasmid unnamed1"/>
</dbReference>
<dbReference type="RefSeq" id="WP_306161710.1">
    <property type="nucleotide sequence ID" value="NZ_CP132315.1"/>
</dbReference>
<sequence>MAVQVMNEQTGIVMTMAHIRVVQLNGIVIAVRPIDNSTFFGVRLGGLMSVPD</sequence>
<reference evidence="1 2" key="1">
    <citation type="submission" date="2023-08" db="EMBL/GenBank/DDBJ databases">
        <title>Pathogen: clinical or host-associated sample.</title>
        <authorList>
            <person name="Hergert J."/>
            <person name="Casey R."/>
            <person name="Wagner J."/>
            <person name="Young E.L."/>
            <person name="Oakeson K.F."/>
        </authorList>
    </citation>
    <scope>NUCLEOTIDE SEQUENCE [LARGE SCALE GENOMIC DNA]</scope>
    <source>
        <strain evidence="1 2">UPHL-collab-2</strain>
        <plasmid evidence="1 2">unnamed1</plasmid>
    </source>
</reference>